<feature type="compositionally biased region" description="Polar residues" evidence="1">
    <location>
        <begin position="321"/>
        <end position="331"/>
    </location>
</feature>
<dbReference type="EMBL" id="MCGO01000011">
    <property type="protein sequence ID" value="ORY48717.1"/>
    <property type="molecule type" value="Genomic_DNA"/>
</dbReference>
<dbReference type="Proteomes" id="UP000193642">
    <property type="component" value="Unassembled WGS sequence"/>
</dbReference>
<feature type="compositionally biased region" description="Low complexity" evidence="1">
    <location>
        <begin position="240"/>
        <end position="253"/>
    </location>
</feature>
<protein>
    <submittedName>
        <fullName evidence="2">Uncharacterized protein</fullName>
    </submittedName>
</protein>
<evidence type="ECO:0000256" key="1">
    <source>
        <dbReference type="SAM" id="MobiDB-lite"/>
    </source>
</evidence>
<reference evidence="2 3" key="1">
    <citation type="submission" date="2016-07" db="EMBL/GenBank/DDBJ databases">
        <title>Pervasive Adenine N6-methylation of Active Genes in Fungi.</title>
        <authorList>
            <consortium name="DOE Joint Genome Institute"/>
            <person name="Mondo S.J."/>
            <person name="Dannebaum R.O."/>
            <person name="Kuo R.C."/>
            <person name="Labutti K."/>
            <person name="Haridas S."/>
            <person name="Kuo A."/>
            <person name="Salamov A."/>
            <person name="Ahrendt S.R."/>
            <person name="Lipzen A."/>
            <person name="Sullivan W."/>
            <person name="Andreopoulos W.B."/>
            <person name="Clum A."/>
            <person name="Lindquist E."/>
            <person name="Daum C."/>
            <person name="Ramamoorthy G.K."/>
            <person name="Gryganskyi A."/>
            <person name="Culley D."/>
            <person name="Magnuson J.K."/>
            <person name="James T.Y."/>
            <person name="O'Malley M.A."/>
            <person name="Stajich J.E."/>
            <person name="Spatafora J.W."/>
            <person name="Visel A."/>
            <person name="Grigoriev I.V."/>
        </authorList>
    </citation>
    <scope>NUCLEOTIDE SEQUENCE [LARGE SCALE GENOMIC DNA]</scope>
    <source>
        <strain evidence="2 3">JEL800</strain>
    </source>
</reference>
<name>A0A1Y2CP22_9FUNG</name>
<organism evidence="2 3">
    <name type="scientific">Rhizoclosmatium globosum</name>
    <dbReference type="NCBI Taxonomy" id="329046"/>
    <lineage>
        <taxon>Eukaryota</taxon>
        <taxon>Fungi</taxon>
        <taxon>Fungi incertae sedis</taxon>
        <taxon>Chytridiomycota</taxon>
        <taxon>Chytridiomycota incertae sedis</taxon>
        <taxon>Chytridiomycetes</taxon>
        <taxon>Chytridiales</taxon>
        <taxon>Chytriomycetaceae</taxon>
        <taxon>Rhizoclosmatium</taxon>
    </lineage>
</organism>
<feature type="compositionally biased region" description="Polar residues" evidence="1">
    <location>
        <begin position="162"/>
        <end position="174"/>
    </location>
</feature>
<feature type="compositionally biased region" description="Basic and acidic residues" evidence="1">
    <location>
        <begin position="260"/>
        <end position="277"/>
    </location>
</feature>
<feature type="compositionally biased region" description="Polar residues" evidence="1">
    <location>
        <begin position="123"/>
        <end position="139"/>
    </location>
</feature>
<feature type="region of interest" description="Disordered" evidence="1">
    <location>
        <begin position="120"/>
        <end position="196"/>
    </location>
</feature>
<feature type="region of interest" description="Disordered" evidence="1">
    <location>
        <begin position="237"/>
        <end position="428"/>
    </location>
</feature>
<feature type="compositionally biased region" description="Polar residues" evidence="1">
    <location>
        <begin position="284"/>
        <end position="297"/>
    </location>
</feature>
<feature type="compositionally biased region" description="Polar residues" evidence="1">
    <location>
        <begin position="355"/>
        <end position="395"/>
    </location>
</feature>
<feature type="compositionally biased region" description="Low complexity" evidence="1">
    <location>
        <begin position="18"/>
        <end position="85"/>
    </location>
</feature>
<feature type="compositionally biased region" description="Polar residues" evidence="1">
    <location>
        <begin position="441"/>
        <end position="453"/>
    </location>
</feature>
<dbReference type="OrthoDB" id="10602590at2759"/>
<comment type="caution">
    <text evidence="2">The sequence shown here is derived from an EMBL/GenBank/DDBJ whole genome shotgun (WGS) entry which is preliminary data.</text>
</comment>
<accession>A0A1Y2CP22</accession>
<keyword evidence="3" id="KW-1185">Reference proteome</keyword>
<gene>
    <name evidence="2" type="ORF">BCR33DRAFT_848070</name>
</gene>
<dbReference type="AlphaFoldDB" id="A0A1Y2CP22"/>
<feature type="compositionally biased region" description="Low complexity" evidence="1">
    <location>
        <begin position="332"/>
        <end position="351"/>
    </location>
</feature>
<proteinExistence type="predicted"/>
<feature type="compositionally biased region" description="Low complexity" evidence="1">
    <location>
        <begin position="141"/>
        <end position="152"/>
    </location>
</feature>
<feature type="region of interest" description="Disordered" evidence="1">
    <location>
        <begin position="1"/>
        <end position="97"/>
    </location>
</feature>
<feature type="region of interest" description="Disordered" evidence="1">
    <location>
        <begin position="441"/>
        <end position="561"/>
    </location>
</feature>
<feature type="compositionally biased region" description="Low complexity" evidence="1">
    <location>
        <begin position="470"/>
        <end position="525"/>
    </location>
</feature>
<sequence length="723" mass="75799">MRSSTTQPYGHGHGHGYGSSTEEGGRYYGSNNSNSNGERRGFSSTTLPYTSTAASTLTPTSTSISTSTSTRPGSAQSSYAQSYSHSHSHSHSTFNSPYAQNQTLQNTQLNSSSFGRLSLPSSATVSNQPLRSRFASSDPRSYAQPPSSSYASDYEQDDSYRASVTPSAAAQSLSRGPYTRPSTAGHIPPGARSSIIPPASLSMPSYAGPAPRYNAWDSRDVAAPSPMGSVGSLVNPYRPSSAAASYTSNSSSSRLYTSERNGEDPFFDRNQRRKDSTVDYGSDYDSSASVTSASRNYRGQRRVEFEDDRESLRSDRATPDYSATTPRQSTYSQLSFQKPSSSLSYQSSTIPPSKPTLTPNYPTRPSSSQGLSSDPHYSTRPGSATGHVSEQSYSSPRLRANSVGGPLSPTSSQAPPVVEHSTLPKSLGSHSRYIQSLLEKTATTKPAASSPLANSTSNSPTASPNPPSTTPQQQSQQPQQQTFTTKQYSQPQPQPSTSKSDQKPQQPQPSPTTTQQPQPTPNQQQPHHHQTEPSKPLRRLKNQSLSGSSLREAASSPESGAALAELQRAAAAASASASSTVSMANGNASSDSLVGEIEGMKSQIGLLNLRFGGGSGGGGSGGGGGGGAATPVLAVGKVGAGGATAGVKDRQAFETAITYISRTVRQSYASAVEINKLISSGGAGGAANGAILLNMVENHVAQLKGLDGMVELMKVNERIVSKE</sequence>
<evidence type="ECO:0000313" key="2">
    <source>
        <dbReference type="EMBL" id="ORY48717.1"/>
    </source>
</evidence>
<evidence type="ECO:0000313" key="3">
    <source>
        <dbReference type="Proteomes" id="UP000193642"/>
    </source>
</evidence>